<proteinExistence type="predicted"/>
<evidence type="ECO:0000313" key="4">
    <source>
        <dbReference type="Proteomes" id="UP000325255"/>
    </source>
</evidence>
<evidence type="ECO:0008006" key="5">
    <source>
        <dbReference type="Google" id="ProtNLM"/>
    </source>
</evidence>
<evidence type="ECO:0000256" key="1">
    <source>
        <dbReference type="SAM" id="MobiDB-lite"/>
    </source>
</evidence>
<dbReference type="AlphaFoldDB" id="A0A5M6IQ14"/>
<gene>
    <name evidence="3" type="ORF">F1189_23410</name>
</gene>
<accession>A0A5M6IQ14</accession>
<feature type="region of interest" description="Disordered" evidence="1">
    <location>
        <begin position="307"/>
        <end position="328"/>
    </location>
</feature>
<dbReference type="PROSITE" id="PS51257">
    <property type="entry name" value="PROKAR_LIPOPROTEIN"/>
    <property type="match status" value="1"/>
</dbReference>
<evidence type="ECO:0000313" key="3">
    <source>
        <dbReference type="EMBL" id="KAA5609575.1"/>
    </source>
</evidence>
<feature type="signal peptide" evidence="2">
    <location>
        <begin position="1"/>
        <end position="21"/>
    </location>
</feature>
<protein>
    <recommendedName>
        <fullName evidence="5">Lipoprotein</fullName>
    </recommendedName>
</protein>
<organism evidence="3 4">
    <name type="scientific">Rhodovastum atsumiense</name>
    <dbReference type="NCBI Taxonomy" id="504468"/>
    <lineage>
        <taxon>Bacteria</taxon>
        <taxon>Pseudomonadati</taxon>
        <taxon>Pseudomonadota</taxon>
        <taxon>Alphaproteobacteria</taxon>
        <taxon>Acetobacterales</taxon>
        <taxon>Acetobacteraceae</taxon>
        <taxon>Rhodovastum</taxon>
    </lineage>
</organism>
<comment type="caution">
    <text evidence="3">The sequence shown here is derived from an EMBL/GenBank/DDBJ whole genome shotgun (WGS) entry which is preliminary data.</text>
</comment>
<name>A0A5M6IQ14_9PROT</name>
<dbReference type="Proteomes" id="UP000325255">
    <property type="component" value="Unassembled WGS sequence"/>
</dbReference>
<keyword evidence="4" id="KW-1185">Reference proteome</keyword>
<keyword evidence="2" id="KW-0732">Signal</keyword>
<dbReference type="RefSeq" id="WP_150043379.1">
    <property type="nucleotide sequence ID" value="NZ_OW485607.1"/>
</dbReference>
<dbReference type="EMBL" id="VWPK01000047">
    <property type="protein sequence ID" value="KAA5609575.1"/>
    <property type="molecule type" value="Genomic_DNA"/>
</dbReference>
<reference evidence="3 4" key="1">
    <citation type="submission" date="2019-09" db="EMBL/GenBank/DDBJ databases">
        <title>Genome sequence of Rhodovastum atsumiense, a diverse member of the Acetobacteraceae family of non-sulfur purple photosynthetic bacteria.</title>
        <authorList>
            <person name="Meyer T."/>
            <person name="Kyndt J."/>
        </authorList>
    </citation>
    <scope>NUCLEOTIDE SEQUENCE [LARGE SCALE GENOMIC DNA]</scope>
    <source>
        <strain evidence="3 4">DSM 21279</strain>
    </source>
</reference>
<evidence type="ECO:0000256" key="2">
    <source>
        <dbReference type="SAM" id="SignalP"/>
    </source>
</evidence>
<feature type="chain" id="PRO_5024462053" description="Lipoprotein" evidence="2">
    <location>
        <begin position="22"/>
        <end position="439"/>
    </location>
</feature>
<sequence length="439" mass="47126">MKALKPVLALAALAACSPSLSYTPVKSGPDQANSLRFSLQAPAILLADASLEIKKSNGDIVKPQDSCRGVTEKDVYKCLENVVPVVSSVAEDDGGRWLAIPNNSFPRWIFGTTKIGGTPVEGSEFLYKQVTINYIDNTKNIIATAGAGAATGVSIGGLAGGLAGAGVGAIIGAAENKMTFRPPVPFKEKICQEDREIIDLEKLEEIGNQPHIGLPIIILPKNLPDIRNTITSKNLYAADPDPALHAVYPNSPTSVCWHLVPNMLSTSSSTASLSLAQLGGAVPVEPRKPEKGDGWFYRIVFVHSDDTPDETGNAPTAEDALSGKSPDKQIEGNMFPASLCRPGAILQIIWWKNLRDFKFNYQVATRSYKLGTLPDPGLIQKVSLPDNGVINFRKQCGVSSTNGSAPADIKGDWDALNNAINNYKTKEKDYITVHKKTNF</sequence>